<dbReference type="InterPro" id="IPR031321">
    <property type="entry name" value="UCP012641"/>
</dbReference>
<organism evidence="2 3">
    <name type="scientific">Methylophaga frappieri (strain ATCC BAA-2434 / DSM 25690 / JAM7)</name>
    <dbReference type="NCBI Taxonomy" id="754477"/>
    <lineage>
        <taxon>Bacteria</taxon>
        <taxon>Pseudomonadati</taxon>
        <taxon>Pseudomonadota</taxon>
        <taxon>Gammaproteobacteria</taxon>
        <taxon>Thiotrichales</taxon>
        <taxon>Piscirickettsiaceae</taxon>
        <taxon>Methylophaga</taxon>
    </lineage>
</organism>
<evidence type="ECO:0000313" key="3">
    <source>
        <dbReference type="Proteomes" id="UP000009145"/>
    </source>
</evidence>
<dbReference type="Gene3D" id="3.40.390.70">
    <property type="match status" value="1"/>
</dbReference>
<accession>I1YJX1</accession>
<evidence type="ECO:0000259" key="1">
    <source>
        <dbReference type="Pfam" id="PF10005"/>
    </source>
</evidence>
<dbReference type="InterPro" id="IPR011201">
    <property type="entry name" value="Zinc-ribbon_6_bact"/>
</dbReference>
<dbReference type="Pfam" id="PF10005">
    <property type="entry name" value="Zn_ribbon_DZR_6"/>
    <property type="match status" value="1"/>
</dbReference>
<dbReference type="RefSeq" id="WP_014704633.1">
    <property type="nucleotide sequence ID" value="NC_017856.1"/>
</dbReference>
<feature type="domain" description="Zinc-ribbon" evidence="1">
    <location>
        <begin position="4"/>
        <end position="90"/>
    </location>
</feature>
<protein>
    <recommendedName>
        <fullName evidence="1">Zinc-ribbon domain-containing protein</fullName>
    </recommendedName>
</protein>
<sequence>MKRFFCQCGQEIFFENSHCNRCGSLLGFDPEQRQLLSLTPKSNDVFSTQQGDFKRCQLHTAPVHCNWLIPLNSRNQQCASCRLTQLIPNQNTLINQRRWQVLESAKRRLLYGLLSLKLPVFDTEPRLIFEFLEDQQTNPNVGLEHVLSGHVNGRITLNAAEADGSYREAAREAMNEPYRTLLGHFRHEVGHFYWLLLIRDSAKSSEFETLFGNPHQEYSAALNHYYQHGPAQHWQTTFISAYASAHPLEDWAETWAHYLLMQETLETALAFDLISQPEKKAGDTLWMTEWYQLVTILNALNRSTGNADAYPFVISPVVKQKLQFIDNLIHPTVR</sequence>
<dbReference type="KEGG" id="mec:Q7C_2075"/>
<name>I1YJX1_METFJ</name>
<gene>
    <name evidence="2" type="ordered locus">Q7C_2075</name>
</gene>
<dbReference type="HOGENOM" id="CLU_048114_0_0_6"/>
<dbReference type="Proteomes" id="UP000009145">
    <property type="component" value="Chromosome"/>
</dbReference>
<dbReference type="OrthoDB" id="256753at2"/>
<dbReference type="eggNOG" id="COG4307">
    <property type="taxonomic scope" value="Bacteria"/>
</dbReference>
<dbReference type="PIRSF" id="PIRSF012641">
    <property type="entry name" value="UCP012641"/>
    <property type="match status" value="1"/>
</dbReference>
<dbReference type="EMBL" id="CP003380">
    <property type="protein sequence ID" value="AFJ03214.1"/>
    <property type="molecule type" value="Genomic_DNA"/>
</dbReference>
<evidence type="ECO:0000313" key="2">
    <source>
        <dbReference type="EMBL" id="AFJ03214.1"/>
    </source>
</evidence>
<reference evidence="2 3" key="1">
    <citation type="journal article" date="2012" name="J. Bacteriol.">
        <title>Complete genome sequences of Methylophaga sp. strain JAM1 and Methylophaga sp. strain JAM7.</title>
        <authorList>
            <person name="Villeneuve C."/>
            <person name="Martineau C."/>
            <person name="Mauffrey F."/>
            <person name="Villemur R."/>
        </authorList>
    </citation>
    <scope>NUCLEOTIDE SEQUENCE [LARGE SCALE GENOMIC DNA]</scope>
    <source>
        <strain evidence="2 3">JAM7</strain>
    </source>
</reference>
<keyword evidence="3" id="KW-1185">Reference proteome</keyword>
<proteinExistence type="predicted"/>
<dbReference type="AlphaFoldDB" id="I1YJX1"/>
<dbReference type="Pfam" id="PF15887">
    <property type="entry name" value="Peptidase_Mx"/>
    <property type="match status" value="1"/>
</dbReference>
<dbReference type="PATRIC" id="fig|754477.3.peg.2043"/>
<dbReference type="STRING" id="754477.Q7C_2075"/>